<feature type="signal peptide" evidence="1">
    <location>
        <begin position="1"/>
        <end position="23"/>
    </location>
</feature>
<dbReference type="AlphaFoldDB" id="A0A4R7KUG0"/>
<dbReference type="Gene3D" id="2.50.20.10">
    <property type="entry name" value="Lipoprotein localisation LolA/LolB/LppX"/>
    <property type="match status" value="1"/>
</dbReference>
<dbReference type="EMBL" id="SOAZ01000001">
    <property type="protein sequence ID" value="TDT63699.1"/>
    <property type="molecule type" value="Genomic_DNA"/>
</dbReference>
<keyword evidence="1" id="KW-0732">Signal</keyword>
<dbReference type="OrthoDB" id="2047841at2"/>
<reference evidence="2 3" key="1">
    <citation type="submission" date="2019-03" db="EMBL/GenBank/DDBJ databases">
        <title>Genomic Encyclopedia of Type Strains, Phase IV (KMG-IV): sequencing the most valuable type-strain genomes for metagenomic binning, comparative biology and taxonomic classification.</title>
        <authorList>
            <person name="Goeker M."/>
        </authorList>
    </citation>
    <scope>NUCLEOTIDE SEQUENCE [LARGE SCALE GENOMIC DNA]</scope>
    <source>
        <strain evidence="2 3">DSM 24455</strain>
    </source>
</reference>
<feature type="chain" id="PRO_5020408877" evidence="1">
    <location>
        <begin position="24"/>
        <end position="203"/>
    </location>
</feature>
<evidence type="ECO:0000313" key="2">
    <source>
        <dbReference type="EMBL" id="TDT63699.1"/>
    </source>
</evidence>
<protein>
    <submittedName>
        <fullName evidence="2">Outer membrane lipoprotein-sorting protein</fullName>
    </submittedName>
</protein>
<keyword evidence="3" id="KW-1185">Reference proteome</keyword>
<gene>
    <name evidence="2" type="ORF">EDD71_101126</name>
</gene>
<name>A0A4R7KUG0_9CLOT</name>
<dbReference type="RefSeq" id="WP_133626816.1">
    <property type="nucleotide sequence ID" value="NZ_SOAZ01000001.1"/>
</dbReference>
<evidence type="ECO:0000313" key="3">
    <source>
        <dbReference type="Proteomes" id="UP000295325"/>
    </source>
</evidence>
<dbReference type="Proteomes" id="UP000295325">
    <property type="component" value="Unassembled WGS sequence"/>
</dbReference>
<accession>A0A4R7KUG0</accession>
<comment type="caution">
    <text evidence="2">The sequence shown here is derived from an EMBL/GenBank/DDBJ whole genome shotgun (WGS) entry which is preliminary data.</text>
</comment>
<proteinExistence type="predicted"/>
<evidence type="ECO:0000256" key="1">
    <source>
        <dbReference type="SAM" id="SignalP"/>
    </source>
</evidence>
<organism evidence="2 3">
    <name type="scientific">Fonticella tunisiensis</name>
    <dbReference type="NCBI Taxonomy" id="1096341"/>
    <lineage>
        <taxon>Bacteria</taxon>
        <taxon>Bacillati</taxon>
        <taxon>Bacillota</taxon>
        <taxon>Clostridia</taxon>
        <taxon>Eubacteriales</taxon>
        <taxon>Clostridiaceae</taxon>
        <taxon>Fonticella</taxon>
    </lineage>
</organism>
<sequence>MKKILPFILLILLMVPSCSGRKADEFYRANKKLTTMKSYSALAEVMVYGNKGMSRYMVKQYWMEPNKLRIETIEPDFLKGKILVYDGLKWKIHHPLINQKYEVNSLKGDDQLIYIGIVQKSVLSGEDAVYKFAEKNGLKYIEVKSTLADGNEYRRHVALFMERNEYYPEILEIYDDKGDVRIRVSYSEFNYNVELKDSLFNLD</sequence>
<keyword evidence="2" id="KW-0449">Lipoprotein</keyword>